<accession>A0A6A6HMK2</accession>
<gene>
    <name evidence="3" type="ORF">EV356DRAFT_163369</name>
</gene>
<evidence type="ECO:0000313" key="3">
    <source>
        <dbReference type="EMBL" id="KAF2239102.1"/>
    </source>
</evidence>
<dbReference type="Pfam" id="PF24883">
    <property type="entry name" value="NPHP3_N"/>
    <property type="match status" value="1"/>
</dbReference>
<dbReference type="InterPro" id="IPR027417">
    <property type="entry name" value="P-loop_NTPase"/>
</dbReference>
<dbReference type="SUPFAM" id="SSF52540">
    <property type="entry name" value="P-loop containing nucleoside triphosphate hydrolases"/>
    <property type="match status" value="1"/>
</dbReference>
<name>A0A6A6HMK2_VIRVR</name>
<dbReference type="Proteomes" id="UP000800092">
    <property type="component" value="Unassembled WGS sequence"/>
</dbReference>
<keyword evidence="1" id="KW-0677">Repeat</keyword>
<evidence type="ECO:0000256" key="1">
    <source>
        <dbReference type="ARBA" id="ARBA00022737"/>
    </source>
</evidence>
<dbReference type="InterPro" id="IPR056884">
    <property type="entry name" value="NPHP3-like_N"/>
</dbReference>
<proteinExistence type="predicted"/>
<organism evidence="3 4">
    <name type="scientific">Viridothelium virens</name>
    <name type="common">Speckled blister lichen</name>
    <name type="synonym">Trypethelium virens</name>
    <dbReference type="NCBI Taxonomy" id="1048519"/>
    <lineage>
        <taxon>Eukaryota</taxon>
        <taxon>Fungi</taxon>
        <taxon>Dikarya</taxon>
        <taxon>Ascomycota</taxon>
        <taxon>Pezizomycotina</taxon>
        <taxon>Dothideomycetes</taxon>
        <taxon>Dothideomycetes incertae sedis</taxon>
        <taxon>Trypetheliales</taxon>
        <taxon>Trypetheliaceae</taxon>
        <taxon>Viridothelium</taxon>
    </lineage>
</organism>
<evidence type="ECO:0000259" key="2">
    <source>
        <dbReference type="Pfam" id="PF24883"/>
    </source>
</evidence>
<dbReference type="EMBL" id="ML991773">
    <property type="protein sequence ID" value="KAF2239102.1"/>
    <property type="molecule type" value="Genomic_DNA"/>
</dbReference>
<keyword evidence="4" id="KW-1185">Reference proteome</keyword>
<sequence>MERRIEHIPAPYPGTVDWLFNDPSYLKWRDQDGGMLGIRGGPGFGKSTALKAILLFDRKNEGQTHLQLYYFFFGRGTTLENTRLGMYRTLLFQLLNRIPSAGEDFWPWAESMLKGGSSVPWSTGIVRELFIRALLLAGRSVRIRIFIDALDEAVNEEVTSAEEADEEARAVIADLRRINRVKRGVSKGLSICFACRYYPAIVVDNGLEIKLEEHNAESIGLYITTALTDHPMSGDYLGREEFDYLVEAIKERSSGFFLWAHLVVQSVRDAMANGDSFQNLMQRIETVPLDLERLYASVFAKLTFEYPEHKPIILALLQWIRFARRPMTLEELRYAMGSDESLTRFWGKQIVPGRPQPIVEDDISMLRIVEKFTGGLTKMVETTAMNGNAKAVVQVIHHTVFEYLSRLDTLPGLVDFDTHKRGNWVGRSNDRLGHACHNLFTHAERNKLSPKELGGLPFYDYAIEFWFVHAAEASANGVSQGYIMATLGPSAGRVGERLLLRWATAYGRKRLRSRSLGPLPSLVEIAKAFNIREVVDASSLPTPPPDRWS</sequence>
<feature type="domain" description="Nephrocystin 3-like N-terminal" evidence="2">
    <location>
        <begin position="14"/>
        <end position="156"/>
    </location>
</feature>
<dbReference type="PANTHER" id="PTHR10039:SF5">
    <property type="entry name" value="NACHT DOMAIN-CONTAINING PROTEIN"/>
    <property type="match status" value="1"/>
</dbReference>
<evidence type="ECO:0000313" key="4">
    <source>
        <dbReference type="Proteomes" id="UP000800092"/>
    </source>
</evidence>
<protein>
    <recommendedName>
        <fullName evidence="2">Nephrocystin 3-like N-terminal domain-containing protein</fullName>
    </recommendedName>
</protein>
<dbReference type="PANTHER" id="PTHR10039">
    <property type="entry name" value="AMELOGENIN"/>
    <property type="match status" value="1"/>
</dbReference>
<reference evidence="3" key="1">
    <citation type="journal article" date="2020" name="Stud. Mycol.">
        <title>101 Dothideomycetes genomes: a test case for predicting lifestyles and emergence of pathogens.</title>
        <authorList>
            <person name="Haridas S."/>
            <person name="Albert R."/>
            <person name="Binder M."/>
            <person name="Bloem J."/>
            <person name="Labutti K."/>
            <person name="Salamov A."/>
            <person name="Andreopoulos B."/>
            <person name="Baker S."/>
            <person name="Barry K."/>
            <person name="Bills G."/>
            <person name="Bluhm B."/>
            <person name="Cannon C."/>
            <person name="Castanera R."/>
            <person name="Culley D."/>
            <person name="Daum C."/>
            <person name="Ezra D."/>
            <person name="Gonzalez J."/>
            <person name="Henrissat B."/>
            <person name="Kuo A."/>
            <person name="Liang C."/>
            <person name="Lipzen A."/>
            <person name="Lutzoni F."/>
            <person name="Magnuson J."/>
            <person name="Mondo S."/>
            <person name="Nolan M."/>
            <person name="Ohm R."/>
            <person name="Pangilinan J."/>
            <person name="Park H.-J."/>
            <person name="Ramirez L."/>
            <person name="Alfaro M."/>
            <person name="Sun H."/>
            <person name="Tritt A."/>
            <person name="Yoshinaga Y."/>
            <person name="Zwiers L.-H."/>
            <person name="Turgeon B."/>
            <person name="Goodwin S."/>
            <person name="Spatafora J."/>
            <person name="Crous P."/>
            <person name="Grigoriev I."/>
        </authorList>
    </citation>
    <scope>NUCLEOTIDE SEQUENCE</scope>
    <source>
        <strain evidence="3">Tuck. ex Michener</strain>
    </source>
</reference>
<dbReference type="AlphaFoldDB" id="A0A6A6HMK2"/>
<dbReference type="OrthoDB" id="194358at2759"/>